<proteinExistence type="predicted"/>
<dbReference type="Proteomes" id="UP000244900">
    <property type="component" value="Chromosome"/>
</dbReference>
<accession>A0A2S1SYZ5</accession>
<dbReference type="KEGG" id="stir:DDW44_24700"/>
<evidence type="ECO:0000313" key="2">
    <source>
        <dbReference type="EMBL" id="AWI31622.1"/>
    </source>
</evidence>
<dbReference type="AlphaFoldDB" id="A0A2S1SYZ5"/>
<dbReference type="EMBL" id="CP029188">
    <property type="protein sequence ID" value="AWI31622.1"/>
    <property type="molecule type" value="Genomic_DNA"/>
</dbReference>
<keyword evidence="3" id="KW-1185">Reference proteome</keyword>
<evidence type="ECO:0000256" key="1">
    <source>
        <dbReference type="SAM" id="MobiDB-lite"/>
    </source>
</evidence>
<sequence length="68" mass="7168">MPPRHAAAPWGRRRHRPVRQGAAVARTAGEAGNRSREGSAVPRHRGRGPDAGIVGASVNVEPPAYPDV</sequence>
<protein>
    <submittedName>
        <fullName evidence="2">Uncharacterized protein</fullName>
    </submittedName>
</protein>
<reference evidence="2 3" key="1">
    <citation type="submission" date="2018-05" db="EMBL/GenBank/DDBJ databases">
        <title>Complete genome sequence of sponge-derived Streptomyces sp. HNM0039.</title>
        <authorList>
            <person name="Huang X."/>
            <person name="Zhou S."/>
        </authorList>
    </citation>
    <scope>NUCLEOTIDE SEQUENCE [LARGE SCALE GENOMIC DNA]</scope>
    <source>
        <strain evidence="2 3">HNM0039</strain>
    </source>
</reference>
<organism evidence="2 3">
    <name type="scientific">Streptomyces tirandamycinicus</name>
    <dbReference type="NCBI Taxonomy" id="2174846"/>
    <lineage>
        <taxon>Bacteria</taxon>
        <taxon>Bacillati</taxon>
        <taxon>Actinomycetota</taxon>
        <taxon>Actinomycetes</taxon>
        <taxon>Kitasatosporales</taxon>
        <taxon>Streptomycetaceae</taxon>
        <taxon>Streptomyces</taxon>
    </lineage>
</organism>
<name>A0A2S1SYZ5_9ACTN</name>
<evidence type="ECO:0000313" key="3">
    <source>
        <dbReference type="Proteomes" id="UP000244900"/>
    </source>
</evidence>
<gene>
    <name evidence="2" type="ORF">DDW44_24700</name>
</gene>
<feature type="region of interest" description="Disordered" evidence="1">
    <location>
        <begin position="1"/>
        <end position="68"/>
    </location>
</feature>